<dbReference type="InterPro" id="IPR036396">
    <property type="entry name" value="Cyt_P450_sf"/>
</dbReference>
<keyword evidence="5" id="KW-1185">Reference proteome</keyword>
<evidence type="ECO:0000313" key="5">
    <source>
        <dbReference type="Proteomes" id="UP001374803"/>
    </source>
</evidence>
<keyword evidence="3" id="KW-0560">Oxidoreductase</keyword>
<dbReference type="InterPro" id="IPR001128">
    <property type="entry name" value="Cyt_P450"/>
</dbReference>
<accession>A0ABZ2KXI3</accession>
<keyword evidence="3" id="KW-0503">Monooxygenase</keyword>
<comment type="cofactor">
    <cofactor evidence="1">
        <name>heme</name>
        <dbReference type="ChEBI" id="CHEBI:30413"/>
    </cofactor>
</comment>
<keyword evidence="3" id="KW-0408">Iron</keyword>
<evidence type="ECO:0000256" key="3">
    <source>
        <dbReference type="RuleBase" id="RU000461"/>
    </source>
</evidence>
<keyword evidence="3" id="KW-0349">Heme</keyword>
<reference evidence="4" key="1">
    <citation type="submission" date="2021-12" db="EMBL/GenBank/DDBJ databases">
        <title>Discovery of the Pendulisporaceae a myxobacterial family with distinct sporulation behavior and unique specialized metabolism.</title>
        <authorList>
            <person name="Garcia R."/>
            <person name="Popoff A."/>
            <person name="Bader C.D."/>
            <person name="Loehr J."/>
            <person name="Walesch S."/>
            <person name="Walt C."/>
            <person name="Boldt J."/>
            <person name="Bunk B."/>
            <person name="Haeckl F.J.F.P.J."/>
            <person name="Gunesch A.P."/>
            <person name="Birkelbach J."/>
            <person name="Nuebel U."/>
            <person name="Pietschmann T."/>
            <person name="Bach T."/>
            <person name="Mueller R."/>
        </authorList>
    </citation>
    <scope>NUCLEOTIDE SEQUENCE</scope>
    <source>
        <strain evidence="4">MSr11367</strain>
    </source>
</reference>
<organism evidence="4 5">
    <name type="scientific">Pendulispora rubella</name>
    <dbReference type="NCBI Taxonomy" id="2741070"/>
    <lineage>
        <taxon>Bacteria</taxon>
        <taxon>Pseudomonadati</taxon>
        <taxon>Myxococcota</taxon>
        <taxon>Myxococcia</taxon>
        <taxon>Myxococcales</taxon>
        <taxon>Sorangiineae</taxon>
        <taxon>Pendulisporaceae</taxon>
        <taxon>Pendulispora</taxon>
    </lineage>
</organism>
<dbReference type="Pfam" id="PF00067">
    <property type="entry name" value="p450"/>
    <property type="match status" value="1"/>
</dbReference>
<dbReference type="Gene3D" id="1.10.630.10">
    <property type="entry name" value="Cytochrome P450"/>
    <property type="match status" value="1"/>
</dbReference>
<dbReference type="Proteomes" id="UP001374803">
    <property type="component" value="Chromosome"/>
</dbReference>
<dbReference type="PRINTS" id="PR00463">
    <property type="entry name" value="EP450I"/>
</dbReference>
<evidence type="ECO:0000313" key="4">
    <source>
        <dbReference type="EMBL" id="WXB01002.1"/>
    </source>
</evidence>
<protein>
    <submittedName>
        <fullName evidence="4">Cytochrome P450</fullName>
    </submittedName>
</protein>
<dbReference type="CDD" id="cd11053">
    <property type="entry name" value="CYP110-like"/>
    <property type="match status" value="1"/>
</dbReference>
<dbReference type="PANTHER" id="PTHR24305:SF166">
    <property type="entry name" value="CYTOCHROME P450 12A4, MITOCHONDRIAL-RELATED"/>
    <property type="match status" value="1"/>
</dbReference>
<evidence type="ECO:0000256" key="2">
    <source>
        <dbReference type="ARBA" id="ARBA00010617"/>
    </source>
</evidence>
<dbReference type="InterPro" id="IPR002401">
    <property type="entry name" value="Cyt_P450_E_grp-I"/>
</dbReference>
<name>A0ABZ2KXI3_9BACT</name>
<dbReference type="EMBL" id="CP089983">
    <property type="protein sequence ID" value="WXB01002.1"/>
    <property type="molecule type" value="Genomic_DNA"/>
</dbReference>
<gene>
    <name evidence="4" type="ORF">LVJ94_29290</name>
</gene>
<dbReference type="PROSITE" id="PS00086">
    <property type="entry name" value="CYTOCHROME_P450"/>
    <property type="match status" value="1"/>
</dbReference>
<dbReference type="SUPFAM" id="SSF48264">
    <property type="entry name" value="Cytochrome P450"/>
    <property type="match status" value="1"/>
</dbReference>
<dbReference type="PANTHER" id="PTHR24305">
    <property type="entry name" value="CYTOCHROME P450"/>
    <property type="match status" value="1"/>
</dbReference>
<proteinExistence type="inferred from homology"/>
<dbReference type="PRINTS" id="PR00385">
    <property type="entry name" value="P450"/>
</dbReference>
<sequence length="467" mass="52328">MLPPGPSSHPAVQAFRYLREPFAFLDDCAKRFGDKFTVRVPRRPPLVFINEPDAIKEIFAAPTDVVLTGEANASVGFTFGRHSLILLDGKRHERERRLLMPPFHGERMATYLEQIVHITERAMGPIRPGDTFSIRATMETITLDVILECVFGIGPGPRQERFRDLLRTFIKEGKTTPAYMHVLGMLFRDRAAFREFLATKVAPMTDVLPSVLRFLPTASVARCIRDLDRLLFDDIAVRRAKVTKGGVDVMSMLLAARYEDGRGLGDEELRDEMMTMLIAGHDTTATTLAFAVSKLLESPHVLEQVRDELARVVGARALTPELLRELKYLDATVKEVLRLYDPAPGFARVLAKPLRVGGYDLPAGVMVTTSTYLLHRDPRFWTNPHGFDPSRFLDRRVRPTQYVPFGGGSRTCLGMAFALYETKVVLAHLIHRTRLRAIPGPPLNLAIAGLIYGPSHDVPVILERRAA</sequence>
<evidence type="ECO:0000256" key="1">
    <source>
        <dbReference type="ARBA" id="ARBA00001971"/>
    </source>
</evidence>
<dbReference type="InterPro" id="IPR017972">
    <property type="entry name" value="Cyt_P450_CS"/>
</dbReference>
<keyword evidence="3" id="KW-0479">Metal-binding</keyword>
<comment type="similarity">
    <text evidence="2 3">Belongs to the cytochrome P450 family.</text>
</comment>
<dbReference type="InterPro" id="IPR050121">
    <property type="entry name" value="Cytochrome_P450_monoxygenase"/>
</dbReference>
<dbReference type="RefSeq" id="WP_394830609.1">
    <property type="nucleotide sequence ID" value="NZ_CP089929.1"/>
</dbReference>